<feature type="domain" description="Pyruvate carboxyltransferase" evidence="2">
    <location>
        <begin position="53"/>
        <end position="317"/>
    </location>
</feature>
<dbReference type="SUPFAM" id="SSF51569">
    <property type="entry name" value="Aldolase"/>
    <property type="match status" value="1"/>
</dbReference>
<dbReference type="AlphaFoldDB" id="A0A0K1E784"/>
<evidence type="ECO:0000259" key="2">
    <source>
        <dbReference type="PROSITE" id="PS50991"/>
    </source>
</evidence>
<dbReference type="KEGG" id="ccro:CMC5_005510"/>
<dbReference type="GO" id="GO:0009098">
    <property type="term" value="P:L-leucine biosynthetic process"/>
    <property type="evidence" value="ECO:0007669"/>
    <property type="project" value="TreeGrafter"/>
</dbReference>
<keyword evidence="4" id="KW-1185">Reference proteome</keyword>
<evidence type="ECO:0000256" key="1">
    <source>
        <dbReference type="ARBA" id="ARBA00023211"/>
    </source>
</evidence>
<protein>
    <submittedName>
        <fullName evidence="3">2-isopropylmalate synthase</fullName>
        <ecNumber evidence="3">2.3.3.13</ecNumber>
    </submittedName>
</protein>
<dbReference type="PATRIC" id="fig|52.7.peg.591"/>
<dbReference type="InterPro" id="IPR013785">
    <property type="entry name" value="Aldolase_TIM"/>
</dbReference>
<dbReference type="PANTHER" id="PTHR10277">
    <property type="entry name" value="HOMOCITRATE SYNTHASE-RELATED"/>
    <property type="match status" value="1"/>
</dbReference>
<dbReference type="PANTHER" id="PTHR10277:SF9">
    <property type="entry name" value="2-ISOPROPYLMALATE SYNTHASE 1, CHLOROPLASTIC-RELATED"/>
    <property type="match status" value="1"/>
</dbReference>
<dbReference type="STRING" id="52.CMC5_005510"/>
<dbReference type="InterPro" id="IPR050073">
    <property type="entry name" value="2-IPM_HCS-like"/>
</dbReference>
<dbReference type="InterPro" id="IPR000891">
    <property type="entry name" value="PYR_CT"/>
</dbReference>
<gene>
    <name evidence="3" type="primary">leuA</name>
    <name evidence="3" type="ORF">CMC5_005510</name>
</gene>
<evidence type="ECO:0000313" key="4">
    <source>
        <dbReference type="Proteomes" id="UP000067626"/>
    </source>
</evidence>
<dbReference type="Proteomes" id="UP000067626">
    <property type="component" value="Chromosome"/>
</dbReference>
<dbReference type="Gene3D" id="3.20.20.70">
    <property type="entry name" value="Aldolase class I"/>
    <property type="match status" value="1"/>
</dbReference>
<dbReference type="PROSITE" id="PS50991">
    <property type="entry name" value="PYR_CT"/>
    <property type="match status" value="1"/>
</dbReference>
<evidence type="ECO:0000313" key="3">
    <source>
        <dbReference type="EMBL" id="AKT36438.1"/>
    </source>
</evidence>
<keyword evidence="1" id="KW-0464">Manganese</keyword>
<reference evidence="3 4" key="1">
    <citation type="submission" date="2015-07" db="EMBL/GenBank/DDBJ databases">
        <title>Genome analysis of myxobacterium Chondromyces crocatus Cm c5 reveals a high potential for natural compound synthesis and the genetic basis for the loss of fruiting body formation.</title>
        <authorList>
            <person name="Zaburannyi N."/>
            <person name="Bunk B."/>
            <person name="Maier J."/>
            <person name="Overmann J."/>
            <person name="Mueller R."/>
        </authorList>
    </citation>
    <scope>NUCLEOTIDE SEQUENCE [LARGE SCALE GENOMIC DNA]</scope>
    <source>
        <strain evidence="3 4">Cm c5</strain>
    </source>
</reference>
<dbReference type="GO" id="GO:0003852">
    <property type="term" value="F:2-isopropylmalate synthase activity"/>
    <property type="evidence" value="ECO:0007669"/>
    <property type="project" value="UniProtKB-EC"/>
</dbReference>
<keyword evidence="3" id="KW-0808">Transferase</keyword>
<dbReference type="Gene3D" id="1.10.238.260">
    <property type="match status" value="1"/>
</dbReference>
<name>A0A0K1E784_CHOCO</name>
<dbReference type="Pfam" id="PF00682">
    <property type="entry name" value="HMGL-like"/>
    <property type="match status" value="1"/>
</dbReference>
<dbReference type="EMBL" id="CP012159">
    <property type="protein sequence ID" value="AKT36438.1"/>
    <property type="molecule type" value="Genomic_DNA"/>
</dbReference>
<dbReference type="RefSeq" id="WP_281180818.1">
    <property type="nucleotide sequence ID" value="NZ_CP012159.1"/>
</dbReference>
<organism evidence="3 4">
    <name type="scientific">Chondromyces crocatus</name>
    <dbReference type="NCBI Taxonomy" id="52"/>
    <lineage>
        <taxon>Bacteria</taxon>
        <taxon>Pseudomonadati</taxon>
        <taxon>Myxococcota</taxon>
        <taxon>Polyangia</taxon>
        <taxon>Polyangiales</taxon>
        <taxon>Polyangiaceae</taxon>
        <taxon>Chondromyces</taxon>
    </lineage>
</organism>
<accession>A0A0K1E784</accession>
<proteinExistence type="predicted"/>
<dbReference type="EC" id="2.3.3.13" evidence="3"/>
<keyword evidence="3" id="KW-0012">Acyltransferase</keyword>
<sequence>MIATHIGTNSRLSRAPLYYTDPMGQQAESLHADDLIYDWNEVGRKGRLIPAGVTFFDETLRDGLQNPSVADPNIECKLKLLHLMAKVGIHVADIGLPGSSPRAFADVLRMCREISDNRLPLRVACAGRTVASDITPMIEISQRAGMPVEVYAFIGSSPIRQLAEQWDVDLIAKRSAEAIDVAVKGGLQVAYVTEDTTRSRPEVLATLFKMAIDHGASRLCLCDTVGHATPDGVRNLINFTRAIVSGSGADVGIDWHGHNDRGLALENALWALEFGADRVHGTALGIGERVGNAAMELILLNLKLLGLLEHQDLTCLLDYCETAAEGVGWDIPINYPLVGRDAFRTATGVHAAAIIKAKQKGDDWLADRIYSGVPAGMFGRKQEICVGYMSGASNVNYWLRQRGIEPSKELCDAILARAKASDHILSDDEILAVVTQSAGK</sequence>